<reference evidence="1 2" key="1">
    <citation type="submission" date="2017-07" db="EMBL/GenBank/DDBJ databases">
        <title>Comparative genomic analysis of Mesoplasma florum.</title>
        <authorList>
            <person name="Baby V."/>
            <person name="Lachance J.-C."/>
            <person name="Gagnon J."/>
            <person name="Lucier J.-F."/>
            <person name="Matteau D."/>
            <person name="Knight T.F."/>
            <person name="Rodrigue S."/>
        </authorList>
    </citation>
    <scope>NUCLEOTIDE SEQUENCE [LARGE SCALE GENOMIC DNA]</scope>
    <source>
        <strain evidence="1 2">CnuA-2</strain>
    </source>
</reference>
<proteinExistence type="predicted"/>
<organism evidence="1 2">
    <name type="scientific">Mesoplasma florum</name>
    <name type="common">Acholeplasma florum</name>
    <dbReference type="NCBI Taxonomy" id="2151"/>
    <lineage>
        <taxon>Bacteria</taxon>
        <taxon>Bacillati</taxon>
        <taxon>Mycoplasmatota</taxon>
        <taxon>Mollicutes</taxon>
        <taxon>Entomoplasmatales</taxon>
        <taxon>Entomoplasmataceae</taxon>
        <taxon>Mesoplasma</taxon>
    </lineage>
</organism>
<dbReference type="AlphaFoldDB" id="A0A2R3P792"/>
<dbReference type="Proteomes" id="UP000239216">
    <property type="component" value="Chromosome"/>
</dbReference>
<evidence type="ECO:0000313" key="1">
    <source>
        <dbReference type="EMBL" id="AVN64357.1"/>
    </source>
</evidence>
<dbReference type="RefSeq" id="WP_029512159.1">
    <property type="nucleotide sequence ID" value="NZ_CP022513.1"/>
</dbReference>
<gene>
    <name evidence="1" type="ORF">CG003_01600</name>
</gene>
<evidence type="ECO:0000313" key="2">
    <source>
        <dbReference type="Proteomes" id="UP000239216"/>
    </source>
</evidence>
<accession>A0A2R3P792</accession>
<dbReference type="EMBL" id="CP022513">
    <property type="protein sequence ID" value="AVN64357.1"/>
    <property type="molecule type" value="Genomic_DNA"/>
</dbReference>
<sequence length="836" mass="95288">MKKLLSIMSILFVGTTGSIYPLIVQNQVEKQNSIKQINILKLSNVRENLEDQLKDKTFSSSSEVIDIIAKNSIDGLQYKASLNNTQTNHKQNYEVFNVEITITDENKFKWDNNKSNTILLTVTAFIDSRQIIDHDAIQKSLDENFSFKTYNSSFDSKFELLTNNEIQEGVNIIYINPEEKIINPNNKKLYQIDYQVNVDLDSTKKWAENDNGTNFSVSSYIDERNYIDFSEIQKQINDVVENNYFLSTQAVKEAVNEININSAVEIKNLTEVFPDNKIATKEVEFSYDLVLKDSENSKWKDGTINNIPNTFKAKVENRKILDYEAVQTAISNTLKDNTYTSVEEAEKTIRNVQIPSEISISKIESSTSTIFGSVEFVIELKINDTENNKWKDETVTNKKISVSANIDGRKQIDFETASSQINQTVAGKIFKSMTNAEAAIAEANLEEGIEISSIIPKSTTIYGNVEYTVEIKIDDKLFKWSDGTTEDKALEVLAEIDGRTIVKFESVQTLINKANDNKTFKSVDEAINTIEELKMPKEVIISSVTSSSEVKVGTAEIEIVIDLKDASLSKWSDETVTAKTMKINSKIDSRIKLSTDLITKELGYFAFKQETNEIDILNQMLKLNASLKIEELSVSNITNSSATIKVKEGSYEYFSETTTVNFERDVRIDIKEHVKVKDLGTFNTTKNNLNATIKDKIKSLNKDINMSEIEQISSNIVIETGPSKVVWKVKDNSKVYFDQSTIEFTFTIKRQALKDPNTSYTRAKLYIEYMRDPDLAKSQLKAFYRNYEWDDIEMVQFTETSYSSENMRTEGYWSIKAKSDSYYYTGQAIVYVYSSQ</sequence>
<name>A0A2R3P792_MESFO</name>
<protein>
    <submittedName>
        <fullName evidence="1">Uncharacterized protein</fullName>
    </submittedName>
</protein>